<dbReference type="EMBL" id="BKCJ010401861">
    <property type="protein sequence ID" value="GFA30708.1"/>
    <property type="molecule type" value="Genomic_DNA"/>
</dbReference>
<gene>
    <name evidence="1" type="ORF">Tci_602680</name>
</gene>
<dbReference type="PANTHER" id="PTHR33067">
    <property type="entry name" value="RNA-DIRECTED DNA POLYMERASE-RELATED"/>
    <property type="match status" value="1"/>
</dbReference>
<comment type="caution">
    <text evidence="1">The sequence shown here is derived from an EMBL/GenBank/DDBJ whole genome shotgun (WGS) entry which is preliminary data.</text>
</comment>
<dbReference type="PANTHER" id="PTHR33067:SF9">
    <property type="entry name" value="RNA-DIRECTED DNA POLYMERASE"/>
    <property type="match status" value="1"/>
</dbReference>
<protein>
    <recommendedName>
        <fullName evidence="2">Reverse transcriptase domain-containing protein</fullName>
    </recommendedName>
</protein>
<reference evidence="1" key="1">
    <citation type="journal article" date="2019" name="Sci. Rep.">
        <title>Draft genome of Tanacetum cinerariifolium, the natural source of mosquito coil.</title>
        <authorList>
            <person name="Yamashiro T."/>
            <person name="Shiraishi A."/>
            <person name="Satake H."/>
            <person name="Nakayama K."/>
        </authorList>
    </citation>
    <scope>NUCLEOTIDE SEQUENCE</scope>
</reference>
<dbReference type="Gene3D" id="2.40.70.10">
    <property type="entry name" value="Acid Proteases"/>
    <property type="match status" value="1"/>
</dbReference>
<evidence type="ECO:0000313" key="1">
    <source>
        <dbReference type="EMBL" id="GFA30708.1"/>
    </source>
</evidence>
<sequence length="355" mass="40556">MTESAKRHEENSNIIKEIRASSDAAIRNQGASIKTLEIQIGQMSKVLQERGFGSLHNSMETNPKDQVKSISIAKADFSKIRRIRYGPYVVSGTQNNSIVSKTVHFPRLTIKVADRTIKQPKGIAENVLVRIGKFIFPIGFIILDIPKDDDVPLILKQPFLSTDHSKIDVFKRKITLRFGEEKLIFKSIKPATSIIKRVFMSKNLYSKTKLIGDGDESFDPVYGNYIELNDLDALQTNQDGSFEPTFVKTNSYKMKFSYVIRYKYVNADLLPSLSINLMSKIFCYSIIKDNDEGKRHAETLIDIPVFIENFSIITGFTIIDDDDVIKDVVRDMKFCKKYASWQMIMKKFALGDKYE</sequence>
<dbReference type="InterPro" id="IPR021109">
    <property type="entry name" value="Peptidase_aspartic_dom_sf"/>
</dbReference>
<evidence type="ECO:0008006" key="2">
    <source>
        <dbReference type="Google" id="ProtNLM"/>
    </source>
</evidence>
<name>A0A699JFB6_TANCI</name>
<dbReference type="AlphaFoldDB" id="A0A699JFB6"/>
<accession>A0A699JFB6</accession>
<proteinExistence type="predicted"/>
<organism evidence="1">
    <name type="scientific">Tanacetum cinerariifolium</name>
    <name type="common">Dalmatian daisy</name>
    <name type="synonym">Chrysanthemum cinerariifolium</name>
    <dbReference type="NCBI Taxonomy" id="118510"/>
    <lineage>
        <taxon>Eukaryota</taxon>
        <taxon>Viridiplantae</taxon>
        <taxon>Streptophyta</taxon>
        <taxon>Embryophyta</taxon>
        <taxon>Tracheophyta</taxon>
        <taxon>Spermatophyta</taxon>
        <taxon>Magnoliopsida</taxon>
        <taxon>eudicotyledons</taxon>
        <taxon>Gunneridae</taxon>
        <taxon>Pentapetalae</taxon>
        <taxon>asterids</taxon>
        <taxon>campanulids</taxon>
        <taxon>Asterales</taxon>
        <taxon>Asteraceae</taxon>
        <taxon>Asteroideae</taxon>
        <taxon>Anthemideae</taxon>
        <taxon>Anthemidinae</taxon>
        <taxon>Tanacetum</taxon>
    </lineage>
</organism>